<sequence length="323" mass="35136">MKKKILLLSLGWILVSLILAGLTFNMALGAYPERPINYIICFNPGGESDLTARLQQPLLEKVLGVSVIISYKIGGGGALGWSELVKAKPDGYTIAGDNIPHIILQPLIRKETGYKTEQLKQIYCFEFTPDVLVVKNDSPFKSLSDLLDYAKKHPGAVTLGGSGSPSANSLGVAKLNKEAGVDITYVPFTGSAPTIPALLGGHVTGLMSYSTMAIVYKKKLRPLAVASEERFPALPDVPTFKELGLNVVEGAWRGVAAPPGTPDEIINTLAKAFDKVCRDDKFVGRMEAMGFQVVHWGPEEYTKFVQKKTEEYKKILKELGLLK</sequence>
<dbReference type="CDD" id="cd07012">
    <property type="entry name" value="PBP2_Bug_TTT"/>
    <property type="match status" value="1"/>
</dbReference>
<evidence type="ECO:0000256" key="1">
    <source>
        <dbReference type="ARBA" id="ARBA00006987"/>
    </source>
</evidence>
<dbReference type="InterPro" id="IPR042100">
    <property type="entry name" value="Bug_dom1"/>
</dbReference>
<dbReference type="Proteomes" id="UP000886070">
    <property type="component" value="Unassembled WGS sequence"/>
</dbReference>
<dbReference type="InterPro" id="IPR005064">
    <property type="entry name" value="BUG"/>
</dbReference>
<evidence type="ECO:0000313" key="2">
    <source>
        <dbReference type="EMBL" id="HHF98083.1"/>
    </source>
</evidence>
<gene>
    <name evidence="2" type="ORF">ENL39_01160</name>
</gene>
<name>A0A7V5HY79_UNCAE</name>
<reference evidence="2" key="1">
    <citation type="journal article" date="2020" name="mSystems">
        <title>Genome- and Community-Level Interaction Insights into Carbon Utilization and Element Cycling Functions of Hydrothermarchaeota in Hydrothermal Sediment.</title>
        <authorList>
            <person name="Zhou Z."/>
            <person name="Liu Y."/>
            <person name="Xu W."/>
            <person name="Pan J."/>
            <person name="Luo Z.H."/>
            <person name="Li M."/>
        </authorList>
    </citation>
    <scope>NUCLEOTIDE SEQUENCE [LARGE SCALE GENOMIC DNA]</scope>
    <source>
        <strain evidence="2">HyVt-92</strain>
    </source>
</reference>
<dbReference type="AlphaFoldDB" id="A0A7V5HY79"/>
<dbReference type="PANTHER" id="PTHR42928">
    <property type="entry name" value="TRICARBOXYLATE-BINDING PROTEIN"/>
    <property type="match status" value="1"/>
</dbReference>
<dbReference type="Gene3D" id="3.40.190.150">
    <property type="entry name" value="Bordetella uptake gene, domain 1"/>
    <property type="match status" value="1"/>
</dbReference>
<dbReference type="Gene3D" id="3.40.190.10">
    <property type="entry name" value="Periplasmic binding protein-like II"/>
    <property type="match status" value="1"/>
</dbReference>
<comment type="similarity">
    <text evidence="1">Belongs to the UPF0065 (bug) family.</text>
</comment>
<proteinExistence type="inferred from homology"/>
<comment type="caution">
    <text evidence="2">The sequence shown here is derived from an EMBL/GenBank/DDBJ whole genome shotgun (WGS) entry which is preliminary data.</text>
</comment>
<accession>A0A7V5HY79</accession>
<dbReference type="Pfam" id="PF03401">
    <property type="entry name" value="TctC"/>
    <property type="match status" value="1"/>
</dbReference>
<dbReference type="SUPFAM" id="SSF53850">
    <property type="entry name" value="Periplasmic binding protein-like II"/>
    <property type="match status" value="1"/>
</dbReference>
<protein>
    <submittedName>
        <fullName evidence="2">Tripartite tricarboxylate transporter substrate binding protein</fullName>
    </submittedName>
</protein>
<dbReference type="PANTHER" id="PTHR42928:SF5">
    <property type="entry name" value="BLR1237 PROTEIN"/>
    <property type="match status" value="1"/>
</dbReference>
<dbReference type="PIRSF" id="PIRSF017082">
    <property type="entry name" value="YflP"/>
    <property type="match status" value="1"/>
</dbReference>
<organism evidence="2">
    <name type="scientific">Aerophobetes bacterium</name>
    <dbReference type="NCBI Taxonomy" id="2030807"/>
    <lineage>
        <taxon>Bacteria</taxon>
        <taxon>Candidatus Aerophobota</taxon>
    </lineage>
</organism>
<dbReference type="EMBL" id="DRTT01000032">
    <property type="protein sequence ID" value="HHF98083.1"/>
    <property type="molecule type" value="Genomic_DNA"/>
</dbReference>